<feature type="transmembrane region" description="Helical" evidence="1">
    <location>
        <begin position="69"/>
        <end position="94"/>
    </location>
</feature>
<dbReference type="EMBL" id="QMWP01000037">
    <property type="protein sequence ID" value="RLG70713.1"/>
    <property type="molecule type" value="Genomic_DNA"/>
</dbReference>
<evidence type="ECO:0000313" key="3">
    <source>
        <dbReference type="EMBL" id="RLG70713.1"/>
    </source>
</evidence>
<sequence length="262" mass="29685">MFELLKKSFLQTLNVNAVMLGILLQAVVFAYWNILGENLLNFLRSIAMQNIAIGGDLPMLYFYMQQSTFWISFFILSAIATFLAMVVYFAYANYAKGLTAKEALSMALKKLRHAAALVVVLFSIQIMLFGINTIFMNITPTIALLISLILWIVIFYAFIRFSLIIPILALERRRVKKGLQKAWELSKGNTLKIVGIFLAFLLVMVCVYAVGDFLEWFYAITGLEFYLGNINLVMEVTDALLNTIHIGFLPIALTNLYLNLSK</sequence>
<dbReference type="Proteomes" id="UP000278031">
    <property type="component" value="Unassembled WGS sequence"/>
</dbReference>
<protein>
    <recommendedName>
        <fullName evidence="2">Glycerophosphoryl diester phosphodiesterase membrane domain-containing protein</fullName>
    </recommendedName>
</protein>
<feature type="transmembrane region" description="Helical" evidence="1">
    <location>
        <begin position="114"/>
        <end position="136"/>
    </location>
</feature>
<comment type="caution">
    <text evidence="3">The sequence shown here is derived from an EMBL/GenBank/DDBJ whole genome shotgun (WGS) entry which is preliminary data.</text>
</comment>
<proteinExistence type="predicted"/>
<accession>A0A497JHV5</accession>
<feature type="transmembrane region" description="Helical" evidence="1">
    <location>
        <begin position="240"/>
        <end position="258"/>
    </location>
</feature>
<feature type="domain" description="Glycerophosphoryl diester phosphodiesterase membrane" evidence="2">
    <location>
        <begin position="139"/>
        <end position="247"/>
    </location>
</feature>
<gene>
    <name evidence="3" type="ORF">DRO04_01305</name>
</gene>
<reference evidence="3 4" key="1">
    <citation type="submission" date="2018-06" db="EMBL/GenBank/DDBJ databases">
        <title>Extensive metabolic versatility and redundancy in microbially diverse, dynamic hydrothermal sediments.</title>
        <authorList>
            <person name="Dombrowski N."/>
            <person name="Teske A."/>
            <person name="Baker B.J."/>
        </authorList>
    </citation>
    <scope>NUCLEOTIDE SEQUENCE [LARGE SCALE GENOMIC DNA]</scope>
    <source>
        <strain evidence="3">B51_G17</strain>
    </source>
</reference>
<evidence type="ECO:0000259" key="2">
    <source>
        <dbReference type="Pfam" id="PF10110"/>
    </source>
</evidence>
<dbReference type="AlphaFoldDB" id="A0A497JHV5"/>
<dbReference type="Pfam" id="PF10110">
    <property type="entry name" value="GPDPase_memb"/>
    <property type="match status" value="1"/>
</dbReference>
<evidence type="ECO:0000313" key="4">
    <source>
        <dbReference type="Proteomes" id="UP000278031"/>
    </source>
</evidence>
<evidence type="ECO:0000256" key="1">
    <source>
        <dbReference type="SAM" id="Phobius"/>
    </source>
</evidence>
<name>A0A497JHV5_9ARCH</name>
<feature type="transmembrane region" description="Helical" evidence="1">
    <location>
        <begin position="191"/>
        <end position="210"/>
    </location>
</feature>
<dbReference type="InterPro" id="IPR018476">
    <property type="entry name" value="GlyceroP-diester-Pdiesterase_M"/>
</dbReference>
<keyword evidence="1" id="KW-0812">Transmembrane</keyword>
<keyword evidence="1" id="KW-1133">Transmembrane helix</keyword>
<organism evidence="3 4">
    <name type="scientific">Candidatus Iainarchaeum sp</name>
    <dbReference type="NCBI Taxonomy" id="3101447"/>
    <lineage>
        <taxon>Archaea</taxon>
        <taxon>Candidatus Iainarchaeota</taxon>
        <taxon>Candidatus Iainarchaeia</taxon>
        <taxon>Candidatus Iainarchaeales</taxon>
        <taxon>Candidatus Iainarchaeaceae</taxon>
        <taxon>Candidatus Iainarchaeum</taxon>
    </lineage>
</organism>
<feature type="transmembrane region" description="Helical" evidence="1">
    <location>
        <begin position="12"/>
        <end position="34"/>
    </location>
</feature>
<feature type="transmembrane region" description="Helical" evidence="1">
    <location>
        <begin position="142"/>
        <end position="170"/>
    </location>
</feature>
<keyword evidence="1" id="KW-0472">Membrane</keyword>